<protein>
    <submittedName>
        <fullName evidence="3">Uncharacterized protein</fullName>
    </submittedName>
</protein>
<keyword evidence="2" id="KW-0732">Signal</keyword>
<evidence type="ECO:0000256" key="1">
    <source>
        <dbReference type="SAM" id="Phobius"/>
    </source>
</evidence>
<proteinExistence type="predicted"/>
<sequence length="86" mass="9965">MAILKVSLSLLDFLQASAEIIDEAALGKNFNILFSDFVCFSIIVCNKLSLFFSNFFLIFCFLIPVIGSFPLFFQKMLLFYWQLIFQ</sequence>
<keyword evidence="4" id="KW-1185">Reference proteome</keyword>
<name>A0A5D2NS21_GOSTO</name>
<gene>
    <name evidence="3" type="ORF">ES332_A10G115800v1</name>
</gene>
<feature type="transmembrane region" description="Helical" evidence="1">
    <location>
        <begin position="52"/>
        <end position="73"/>
    </location>
</feature>
<reference evidence="3 4" key="1">
    <citation type="submission" date="2019-07" db="EMBL/GenBank/DDBJ databases">
        <title>WGS assembly of Gossypium tomentosum.</title>
        <authorList>
            <person name="Chen Z.J."/>
            <person name="Sreedasyam A."/>
            <person name="Ando A."/>
            <person name="Song Q."/>
            <person name="De L."/>
            <person name="Hulse-Kemp A."/>
            <person name="Ding M."/>
            <person name="Ye W."/>
            <person name="Kirkbride R."/>
            <person name="Jenkins J."/>
            <person name="Plott C."/>
            <person name="Lovell J."/>
            <person name="Lin Y.-M."/>
            <person name="Vaughn R."/>
            <person name="Liu B."/>
            <person name="Li W."/>
            <person name="Simpson S."/>
            <person name="Scheffler B."/>
            <person name="Saski C."/>
            <person name="Grover C."/>
            <person name="Hu G."/>
            <person name="Conover J."/>
            <person name="Carlson J."/>
            <person name="Shu S."/>
            <person name="Boston L."/>
            <person name="Williams M."/>
            <person name="Peterson D."/>
            <person name="Mcgee K."/>
            <person name="Jones D."/>
            <person name="Wendel J."/>
            <person name="Stelly D."/>
            <person name="Grimwood J."/>
            <person name="Schmutz J."/>
        </authorList>
    </citation>
    <scope>NUCLEOTIDE SEQUENCE [LARGE SCALE GENOMIC DNA]</scope>
    <source>
        <strain evidence="3">7179.01</strain>
    </source>
</reference>
<dbReference type="AlphaFoldDB" id="A0A5D2NS21"/>
<keyword evidence="1" id="KW-1133">Transmembrane helix</keyword>
<dbReference type="Proteomes" id="UP000322667">
    <property type="component" value="Chromosome A10"/>
</dbReference>
<feature type="chain" id="PRO_5022759025" evidence="2">
    <location>
        <begin position="19"/>
        <end position="86"/>
    </location>
</feature>
<feature type="signal peptide" evidence="2">
    <location>
        <begin position="1"/>
        <end position="18"/>
    </location>
</feature>
<evidence type="ECO:0000313" key="3">
    <source>
        <dbReference type="EMBL" id="TYI05814.1"/>
    </source>
</evidence>
<keyword evidence="1" id="KW-0472">Membrane</keyword>
<accession>A0A5D2NS21</accession>
<keyword evidence="1" id="KW-0812">Transmembrane</keyword>
<evidence type="ECO:0000313" key="4">
    <source>
        <dbReference type="Proteomes" id="UP000322667"/>
    </source>
</evidence>
<organism evidence="3 4">
    <name type="scientific">Gossypium tomentosum</name>
    <name type="common">Hawaiian cotton</name>
    <name type="synonym">Gossypium sandvicense</name>
    <dbReference type="NCBI Taxonomy" id="34277"/>
    <lineage>
        <taxon>Eukaryota</taxon>
        <taxon>Viridiplantae</taxon>
        <taxon>Streptophyta</taxon>
        <taxon>Embryophyta</taxon>
        <taxon>Tracheophyta</taxon>
        <taxon>Spermatophyta</taxon>
        <taxon>Magnoliopsida</taxon>
        <taxon>eudicotyledons</taxon>
        <taxon>Gunneridae</taxon>
        <taxon>Pentapetalae</taxon>
        <taxon>rosids</taxon>
        <taxon>malvids</taxon>
        <taxon>Malvales</taxon>
        <taxon>Malvaceae</taxon>
        <taxon>Malvoideae</taxon>
        <taxon>Gossypium</taxon>
    </lineage>
</organism>
<evidence type="ECO:0000256" key="2">
    <source>
        <dbReference type="SAM" id="SignalP"/>
    </source>
</evidence>
<dbReference type="EMBL" id="CM017619">
    <property type="protein sequence ID" value="TYI05814.1"/>
    <property type="molecule type" value="Genomic_DNA"/>
</dbReference>